<evidence type="ECO:0000256" key="1">
    <source>
        <dbReference type="ARBA" id="ARBA00001946"/>
    </source>
</evidence>
<comment type="domain">
    <text evidence="12">Has 2 endonuclease domains. The discontinuous RuvC-like domain cleaves the target DNA noncomplementary to crRNA while the HNH nuclease domain cleaves the target DNA complementary to crRNA.</text>
</comment>
<keyword evidence="10" id="KW-0464">Manganese</keyword>
<name>A0A7W5DP99_9PORP</name>
<evidence type="ECO:0000256" key="7">
    <source>
        <dbReference type="ARBA" id="ARBA00022884"/>
    </source>
</evidence>
<accession>A0A7W5DP99</accession>
<evidence type="ECO:0000256" key="4">
    <source>
        <dbReference type="ARBA" id="ARBA00022759"/>
    </source>
</evidence>
<evidence type="ECO:0000313" key="15">
    <source>
        <dbReference type="Proteomes" id="UP000544222"/>
    </source>
</evidence>
<dbReference type="GO" id="GO:0003677">
    <property type="term" value="F:DNA binding"/>
    <property type="evidence" value="ECO:0007669"/>
    <property type="project" value="UniProtKB-UniRule"/>
</dbReference>
<keyword evidence="2 12" id="KW-0540">Nuclease</keyword>
<dbReference type="Pfam" id="PF13395">
    <property type="entry name" value="HNH_4"/>
    <property type="match status" value="1"/>
</dbReference>
<comment type="function">
    <text evidence="12">CRISPR (clustered regularly interspaced short palindromic repeat) is an adaptive immune system that provides protection against mobile genetic elements (viruses, transposable elements and conjugative plasmids). CRISPR clusters contain spacers, sequences complementary to antecedent mobile elements, and target invading nucleic acids. CRISPR clusters are transcribed and processed into CRISPR RNA (crRNA). In type II CRISPR systems correct processing of pre-crRNA requires a trans-encoded small RNA (tracrRNA), endogenous ribonuclease 3 (rnc) and this protein. The tracrRNA serves as a guide for ribonuclease 3-aided processing of pre-crRNA. Subsequently Cas9/crRNA/tracrRNA endonucleolytically cleaves linear or circular dsDNA target complementary to the spacer; Cas9 is inactive in the absence of the 2 guide RNAs (gRNA). Cas9 recognizes the protospacer adjacent motif (PAM) in the CRISPR repeat sequences to help distinguish self versus nonself, as targets within the bacterial CRISPR locus do not have PAMs. PAM recognition is also required for catalytic activity.</text>
</comment>
<dbReference type="Gene3D" id="3.30.420.10">
    <property type="entry name" value="Ribonuclease H-like superfamily/Ribonuclease H"/>
    <property type="match status" value="3"/>
</dbReference>
<dbReference type="GO" id="GO:0003723">
    <property type="term" value="F:RNA binding"/>
    <property type="evidence" value="ECO:0007669"/>
    <property type="project" value="UniProtKB-UniRule"/>
</dbReference>
<dbReference type="EMBL" id="JACHYB010000001">
    <property type="protein sequence ID" value="MBB3186565.1"/>
    <property type="molecule type" value="Genomic_DNA"/>
</dbReference>
<feature type="binding site" evidence="12">
    <location>
        <position position="538"/>
    </location>
    <ligand>
        <name>Mg(2+)</name>
        <dbReference type="ChEBI" id="CHEBI:18420"/>
        <label>2</label>
    </ligand>
</feature>
<evidence type="ECO:0000256" key="6">
    <source>
        <dbReference type="ARBA" id="ARBA00022842"/>
    </source>
</evidence>
<dbReference type="Pfam" id="PF18541">
    <property type="entry name" value="RuvC_III"/>
    <property type="match status" value="1"/>
</dbReference>
<dbReference type="GO" id="GO:0043571">
    <property type="term" value="P:maintenance of CRISPR repeat elements"/>
    <property type="evidence" value="ECO:0007669"/>
    <property type="project" value="UniProtKB-UniRule"/>
</dbReference>
<feature type="binding site" evidence="12">
    <location>
        <position position="534"/>
    </location>
    <ligand>
        <name>Mg(2+)</name>
        <dbReference type="ChEBI" id="CHEBI:18420"/>
        <label>1</label>
    </ligand>
</feature>
<comment type="cofactor">
    <cofactor evidence="1 12">
        <name>Mg(2+)</name>
        <dbReference type="ChEBI" id="CHEBI:18420"/>
    </cofactor>
</comment>
<dbReference type="NCBIfam" id="TIGR01865">
    <property type="entry name" value="cas_Csn1"/>
    <property type="match status" value="1"/>
</dbReference>
<dbReference type="RefSeq" id="WP_183412439.1">
    <property type="nucleotide sequence ID" value="NZ_JACHYB010000001.1"/>
</dbReference>
<evidence type="ECO:0000256" key="5">
    <source>
        <dbReference type="ARBA" id="ARBA00022801"/>
    </source>
</evidence>
<dbReference type="EC" id="3.1.-.-" evidence="12"/>
<feature type="domain" description="HNH Cas9-type" evidence="13">
    <location>
        <begin position="542"/>
        <end position="704"/>
    </location>
</feature>
<keyword evidence="4 12" id="KW-0255">Endonuclease</keyword>
<comment type="caution">
    <text evidence="14">The sequence shown here is derived from an EMBL/GenBank/DDBJ whole genome shotgun (WGS) entry which is preliminary data.</text>
</comment>
<feature type="active site" description="For RuvC-like nuclease domain" evidence="12">
    <location>
        <position position="8"/>
    </location>
</feature>
<feature type="active site" description="Proton acceptor for HNH nuclease domain" evidence="12">
    <location>
        <position position="621"/>
    </location>
</feature>
<dbReference type="GO" id="GO:0051607">
    <property type="term" value="P:defense response to virus"/>
    <property type="evidence" value="ECO:0007669"/>
    <property type="project" value="UniProtKB-UniRule"/>
</dbReference>
<comment type="similarity">
    <text evidence="12">Belongs to the CRISPR-associated Cas9 family.</text>
</comment>
<evidence type="ECO:0000256" key="10">
    <source>
        <dbReference type="ARBA" id="ARBA00023211"/>
    </source>
</evidence>
<dbReference type="Proteomes" id="UP000544222">
    <property type="component" value="Unassembled WGS sequence"/>
</dbReference>
<keyword evidence="3 12" id="KW-0479">Metal-binding</keyword>
<evidence type="ECO:0000256" key="2">
    <source>
        <dbReference type="ARBA" id="ARBA00022722"/>
    </source>
</evidence>
<dbReference type="GO" id="GO:0046872">
    <property type="term" value="F:metal ion binding"/>
    <property type="evidence" value="ECO:0007669"/>
    <property type="project" value="UniProtKB-UniRule"/>
</dbReference>
<dbReference type="GO" id="GO:0004519">
    <property type="term" value="F:endonuclease activity"/>
    <property type="evidence" value="ECO:0007669"/>
    <property type="project" value="UniProtKB-UniRule"/>
</dbReference>
<organism evidence="14 15">
    <name type="scientific">Microbacter margulisiae</name>
    <dbReference type="NCBI Taxonomy" id="1350067"/>
    <lineage>
        <taxon>Bacteria</taxon>
        <taxon>Pseudomonadati</taxon>
        <taxon>Bacteroidota</taxon>
        <taxon>Bacteroidia</taxon>
        <taxon>Bacteroidales</taxon>
        <taxon>Porphyromonadaceae</taxon>
        <taxon>Microbacter</taxon>
    </lineage>
</organism>
<evidence type="ECO:0000256" key="9">
    <source>
        <dbReference type="ARBA" id="ARBA00023125"/>
    </source>
</evidence>
<keyword evidence="6 12" id="KW-0460">Magnesium</keyword>
<dbReference type="InterPro" id="IPR028629">
    <property type="entry name" value="Cas9"/>
</dbReference>
<keyword evidence="15" id="KW-1185">Reference proteome</keyword>
<dbReference type="InterPro" id="IPR033114">
    <property type="entry name" value="HNH_CAS9"/>
</dbReference>
<dbReference type="GO" id="GO:0016787">
    <property type="term" value="F:hydrolase activity"/>
    <property type="evidence" value="ECO:0007669"/>
    <property type="project" value="UniProtKB-KW"/>
</dbReference>
<evidence type="ECO:0000256" key="11">
    <source>
        <dbReference type="ARBA" id="ARBA00046380"/>
    </source>
</evidence>
<dbReference type="InterPro" id="IPR036397">
    <property type="entry name" value="RNaseH_sf"/>
</dbReference>
<reference evidence="14 15" key="1">
    <citation type="submission" date="2020-08" db="EMBL/GenBank/DDBJ databases">
        <title>Genomic Encyclopedia of Type Strains, Phase IV (KMG-IV): sequencing the most valuable type-strain genomes for metagenomic binning, comparative biology and taxonomic classification.</title>
        <authorList>
            <person name="Goeker M."/>
        </authorList>
    </citation>
    <scope>NUCLEOTIDE SEQUENCE [LARGE SCALE GENOMIC DNA]</scope>
    <source>
        <strain evidence="14 15">DSM 27471</strain>
    </source>
</reference>
<evidence type="ECO:0000256" key="12">
    <source>
        <dbReference type="HAMAP-Rule" id="MF_01480"/>
    </source>
</evidence>
<dbReference type="HAMAP" id="MF_01480">
    <property type="entry name" value="Cas9"/>
    <property type="match status" value="1"/>
</dbReference>
<protein>
    <recommendedName>
        <fullName evidence="12">CRISPR-associated endonuclease Cas9</fullName>
        <ecNumber evidence="12">3.1.-.-</ecNumber>
    </recommendedName>
</protein>
<evidence type="ECO:0000256" key="3">
    <source>
        <dbReference type="ARBA" id="ARBA00022723"/>
    </source>
</evidence>
<keyword evidence="8 12" id="KW-0051">Antiviral defense</keyword>
<evidence type="ECO:0000259" key="13">
    <source>
        <dbReference type="PROSITE" id="PS51749"/>
    </source>
</evidence>
<feature type="binding site" evidence="12">
    <location>
        <position position="8"/>
    </location>
    <ligand>
        <name>Mg(2+)</name>
        <dbReference type="ChEBI" id="CHEBI:18420"/>
        <label>1</label>
    </ligand>
</feature>
<keyword evidence="7 12" id="KW-0694">RNA-binding</keyword>
<feature type="binding site" evidence="12">
    <location>
        <position position="538"/>
    </location>
    <ligand>
        <name>Mg(2+)</name>
        <dbReference type="ChEBI" id="CHEBI:18420"/>
        <label>1</label>
    </ligand>
</feature>
<feature type="binding site" evidence="12">
    <location>
        <position position="791"/>
    </location>
    <ligand>
        <name>Mg(2+)</name>
        <dbReference type="ChEBI" id="CHEBI:18420"/>
        <label>2</label>
    </ligand>
</feature>
<dbReference type="InterPro" id="IPR003615">
    <property type="entry name" value="HNH_nuc"/>
</dbReference>
<sequence>MKRILGLDLGSSSIGWAFIEEDQQKTTIIGLGSRIIPYEGTEGKDFAKGTGESRNSLRTKARTARKGYDRYQLRRKYLVDALVKANMFPDESLKNLPKIELWALRDKAVHSQITLKELGRLLLWLNQKRGYKSSRSDANLGKKDTEYVATVKSRHEKIKELNLTIGQYFYKELSKDSFFKVKENIFPREAYIEEFDTICSTQKQFYPEILNDEFISKLRNEIIYYQRPLKSQKGLVSVCDFEGFWRTAKDGKEYFVGPKVAPKSSPIYQLSKMWENINNIKVGSRLGGDIEITAEQKQAIFQHLDNNEKLTVTDLLKILQLDRKNCHVNKQIEKGLVGNITKHAIRQCLGDPTQYNHLLRLNLDIIESDKKGYLVDKKSVEILNEKSTQYIDANVEHEPLYQLWHTIYSIQDKQECSNALQAKFKIDPTIADKLADIDFSKHAFGNKSAKAIRKILPYLMEGDKYSEAMSYAGYEHSDSLTKDENLKRKLLDQLKPIQKNSLRQPIVEKILNQMVNVVNAIIKEHGKPDEIRVELARELKQSKEERNDTDKAMSKRQRENENITKRLAEYGLKATRNNIIKWRLYEEIDNEEKKLNAVCIYCGQPISLTEAIKGNDVDIEHIIPKSKLFDDSQSNKTLAHRHCNKNKNDMTAYDFMKTKPTEVFNEYVNRVNELYANHVINKTKRDKLLMPEDKIPDNFIDRQLRESQYISRKAREILQTICHNVWATSGTVTAELRHLWGWDEITMNLQFEKYKQLGLTEMVEWESEHGKNKHQKEVISGWTKRDDHRHHAIDALTIACTKQGYIQRFNTLSAVKTREDMKNTIEERSVVFNEKRSLLEKYIISEQPIEVADVEEAVANILISFKSGKKVAVIGKRKIGKRGNKKVVQTGIIIPRGSLSEDSVYGKIKTIDVRKPIKYVFENPQLIVKPYIKQLVEERIDSHNGDIKKAIASMKNNPIYLNKDKEIILEYASCYKTEYVIKYTVDINFNKIDKVIDGKIKNILQQRLDKFGGKAKEAFKDVQLSDKSIIKWYEDEGLKRPIKSVRCFTGLSAVVPVKKDEAGKDIGFVKPGNNHHIAIYTDKDGNRFEHVCTFWHAVERKKYGIPVIIKDAAEIWDKIQLQPEGTYPESFLEKLPDVQLKLELSMQQNEMFVLGMASEDIQLAIETNDYKTISDKLYRMQKMSLKPSSGQIDLVFRHHLETQIVDDISSKESKRFINIQSLGTLFGLNPYKLKIDRLGNISL</sequence>
<proteinExistence type="inferred from homology"/>
<evidence type="ECO:0000256" key="8">
    <source>
        <dbReference type="ARBA" id="ARBA00023118"/>
    </source>
</evidence>
<dbReference type="PROSITE" id="PS51749">
    <property type="entry name" value="HNH_CAS9"/>
    <property type="match status" value="1"/>
</dbReference>
<feature type="binding site" evidence="12">
    <location>
        <position position="8"/>
    </location>
    <ligand>
        <name>Mg(2+)</name>
        <dbReference type="ChEBI" id="CHEBI:18420"/>
        <label>2</label>
    </ligand>
</feature>
<evidence type="ECO:0000313" key="14">
    <source>
        <dbReference type="EMBL" id="MBB3186565.1"/>
    </source>
</evidence>
<keyword evidence="9 12" id="KW-0238">DNA-binding</keyword>
<dbReference type="SMART" id="SM00507">
    <property type="entry name" value="HNHc"/>
    <property type="match status" value="1"/>
</dbReference>
<dbReference type="InterPro" id="IPR041383">
    <property type="entry name" value="RuvC_III"/>
</dbReference>
<comment type="subunit">
    <text evidence="11 12">Monomer. Binds crRNA and tracrRNA.</text>
</comment>
<gene>
    <name evidence="12" type="primary">cas9</name>
    <name evidence="14" type="ORF">FHX64_000728</name>
</gene>
<keyword evidence="5 12" id="KW-0378">Hydrolase</keyword>
<dbReference type="AlphaFoldDB" id="A0A7W5DP99"/>